<keyword evidence="2" id="KW-0812">Transmembrane</keyword>
<evidence type="ECO:0000256" key="2">
    <source>
        <dbReference type="SAM" id="Phobius"/>
    </source>
</evidence>
<evidence type="ECO:0008006" key="5">
    <source>
        <dbReference type="Google" id="ProtNLM"/>
    </source>
</evidence>
<dbReference type="Proteomes" id="UP000281553">
    <property type="component" value="Unassembled WGS sequence"/>
</dbReference>
<name>A0A3P7NX97_DIBLA</name>
<keyword evidence="2" id="KW-1133">Transmembrane helix</keyword>
<organism evidence="3 4">
    <name type="scientific">Dibothriocephalus latus</name>
    <name type="common">Fish tapeworm</name>
    <name type="synonym">Diphyllobothrium latum</name>
    <dbReference type="NCBI Taxonomy" id="60516"/>
    <lineage>
        <taxon>Eukaryota</taxon>
        <taxon>Metazoa</taxon>
        <taxon>Spiralia</taxon>
        <taxon>Lophotrochozoa</taxon>
        <taxon>Platyhelminthes</taxon>
        <taxon>Cestoda</taxon>
        <taxon>Eucestoda</taxon>
        <taxon>Diphyllobothriidea</taxon>
        <taxon>Diphyllobothriidae</taxon>
        <taxon>Dibothriocephalus</taxon>
    </lineage>
</organism>
<sequence length="150" mass="16736">MVVDSPANPLIPRSLCPLALFDMPNLTSPGETICQQGDMNDETESPSGEVEQPPDKKPIKYPSYRYAIFLTSFPRLSLFFAGLFLITSLGISLIFSEIPVFDDPAKEFVTIHTVSSARLDQLEALRQNLVPFPEKRLDFESACRKSRVVA</sequence>
<keyword evidence="2" id="KW-0472">Membrane</keyword>
<proteinExistence type="predicted"/>
<reference evidence="3 4" key="1">
    <citation type="submission" date="2018-11" db="EMBL/GenBank/DDBJ databases">
        <authorList>
            <consortium name="Pathogen Informatics"/>
        </authorList>
    </citation>
    <scope>NUCLEOTIDE SEQUENCE [LARGE SCALE GENOMIC DNA]</scope>
</reference>
<gene>
    <name evidence="3" type="ORF">DILT_LOCUS9130</name>
</gene>
<evidence type="ECO:0000313" key="3">
    <source>
        <dbReference type="EMBL" id="VDN13299.1"/>
    </source>
</evidence>
<protein>
    <recommendedName>
        <fullName evidence="5">SSD domain-containing protein</fullName>
    </recommendedName>
</protein>
<feature type="transmembrane region" description="Helical" evidence="2">
    <location>
        <begin position="66"/>
        <end position="95"/>
    </location>
</feature>
<evidence type="ECO:0000256" key="1">
    <source>
        <dbReference type="SAM" id="MobiDB-lite"/>
    </source>
</evidence>
<keyword evidence="4" id="KW-1185">Reference proteome</keyword>
<accession>A0A3P7NX97</accession>
<evidence type="ECO:0000313" key="4">
    <source>
        <dbReference type="Proteomes" id="UP000281553"/>
    </source>
</evidence>
<dbReference type="AlphaFoldDB" id="A0A3P7NX97"/>
<dbReference type="EMBL" id="UYRU01056064">
    <property type="protein sequence ID" value="VDN13299.1"/>
    <property type="molecule type" value="Genomic_DNA"/>
</dbReference>
<feature type="region of interest" description="Disordered" evidence="1">
    <location>
        <begin position="31"/>
        <end position="57"/>
    </location>
</feature>